<dbReference type="EMBL" id="JAGGDJ010000004">
    <property type="protein sequence ID" value="MBO7744541.1"/>
    <property type="molecule type" value="Genomic_DNA"/>
</dbReference>
<keyword evidence="1" id="KW-0238">DNA-binding</keyword>
<protein>
    <submittedName>
        <fullName evidence="1">DNA-binding response regulator</fullName>
    </submittedName>
</protein>
<organism evidence="1 2">
    <name type="scientific">Paenibacillus artemisiicola</name>
    <dbReference type="NCBI Taxonomy" id="1172618"/>
    <lineage>
        <taxon>Bacteria</taxon>
        <taxon>Bacillati</taxon>
        <taxon>Bacillota</taxon>
        <taxon>Bacilli</taxon>
        <taxon>Bacillales</taxon>
        <taxon>Paenibacillaceae</taxon>
        <taxon>Paenibacillus</taxon>
    </lineage>
</organism>
<keyword evidence="2" id="KW-1185">Reference proteome</keyword>
<dbReference type="GO" id="GO:0003677">
    <property type="term" value="F:DNA binding"/>
    <property type="evidence" value="ECO:0007669"/>
    <property type="project" value="UniProtKB-KW"/>
</dbReference>
<proteinExistence type="predicted"/>
<reference evidence="1 2" key="1">
    <citation type="submission" date="2021-03" db="EMBL/GenBank/DDBJ databases">
        <title>Paenibacillus artemisicola MWE-103 whole genome sequence.</title>
        <authorList>
            <person name="Ham Y.J."/>
        </authorList>
    </citation>
    <scope>NUCLEOTIDE SEQUENCE [LARGE SCALE GENOMIC DNA]</scope>
    <source>
        <strain evidence="1 2">MWE-103</strain>
    </source>
</reference>
<comment type="caution">
    <text evidence="1">The sequence shown here is derived from an EMBL/GenBank/DDBJ whole genome shotgun (WGS) entry which is preliminary data.</text>
</comment>
<accession>A0ABS3W8A7</accession>
<dbReference type="Proteomes" id="UP000670947">
    <property type="component" value="Unassembled WGS sequence"/>
</dbReference>
<gene>
    <name evidence="1" type="ORF">I8J29_10060</name>
</gene>
<name>A0ABS3W8A7_9BACL</name>
<sequence>MNRRVAENYQFEKAYASMLEEAYRSAAEERKRRLSSRENAEKMFLEHAWWPAVGNLNDLHPEYEIIDLKGGTRFVDYAYLPPQPFRMAIEIDGYGSHWRDVSRWKFADDLVRQNHLLISGWRLLRFAFDDIQEKPVRCQQTLLLALAKWGGVLQGNPHPLNVYERALFNLMQEQRGETTPSQAAALLGIDRHTAANNLQSLAAKQIVKPWLSKAGRTMKYTFYFDGHRAH</sequence>
<evidence type="ECO:0000313" key="2">
    <source>
        <dbReference type="Proteomes" id="UP000670947"/>
    </source>
</evidence>
<dbReference type="RefSeq" id="WP_208847468.1">
    <property type="nucleotide sequence ID" value="NZ_JAGGDJ010000004.1"/>
</dbReference>
<evidence type="ECO:0000313" key="1">
    <source>
        <dbReference type="EMBL" id="MBO7744541.1"/>
    </source>
</evidence>